<organism evidence="3 4">
    <name type="scientific">Antrihabitans stalactiti</name>
    <dbReference type="NCBI Taxonomy" id="2584121"/>
    <lineage>
        <taxon>Bacteria</taxon>
        <taxon>Bacillati</taxon>
        <taxon>Actinomycetota</taxon>
        <taxon>Actinomycetes</taxon>
        <taxon>Mycobacteriales</taxon>
        <taxon>Nocardiaceae</taxon>
        <taxon>Antrihabitans</taxon>
    </lineage>
</organism>
<name>A0A848K942_9NOCA</name>
<evidence type="ECO:0000259" key="2">
    <source>
        <dbReference type="Pfam" id="PF00582"/>
    </source>
</evidence>
<comment type="similarity">
    <text evidence="1">Belongs to the universal stress protein A family.</text>
</comment>
<dbReference type="Pfam" id="PF00582">
    <property type="entry name" value="Usp"/>
    <property type="match status" value="1"/>
</dbReference>
<evidence type="ECO:0000313" key="3">
    <source>
        <dbReference type="EMBL" id="NMN93948.1"/>
    </source>
</evidence>
<dbReference type="PANTHER" id="PTHR46268">
    <property type="entry name" value="STRESS RESPONSE PROTEIN NHAX"/>
    <property type="match status" value="1"/>
</dbReference>
<dbReference type="PRINTS" id="PR01438">
    <property type="entry name" value="UNVRSLSTRESS"/>
</dbReference>
<dbReference type="AlphaFoldDB" id="A0A848K942"/>
<keyword evidence="4" id="KW-1185">Reference proteome</keyword>
<dbReference type="SUPFAM" id="SSF52402">
    <property type="entry name" value="Adenine nucleotide alpha hydrolases-like"/>
    <property type="match status" value="1"/>
</dbReference>
<protein>
    <submittedName>
        <fullName evidence="3">Universal stress protein</fullName>
    </submittedName>
</protein>
<comment type="caution">
    <text evidence="3">The sequence shown here is derived from an EMBL/GenBank/DDBJ whole genome shotgun (WGS) entry which is preliminary data.</text>
</comment>
<dbReference type="InterPro" id="IPR006015">
    <property type="entry name" value="Universal_stress_UspA"/>
</dbReference>
<sequence>MVDGHARRIRRSRCEGRSINDYWPILSGQPTLRTVGRFRQPEYRSVGAEACSPTELRLSFPARQERVLSHRTEQNMVHPLQKSIVVGIDGSAAAVHAAEWAATDAVARDLPLTLVYVAAPDSEEPVTNAPQTEFDYGRAALHTARQAAERRAEGLKVDLELVRGDIDSTLTDLSANADMVVVGSVGIGFFAEMILGSTASTLARTAQCTVAIIRPPHRYAAVPIAGPIVVLVDGHSYLSAVLGAAFFEGSIRGAEVMVPQTRRNRPWAVPASSTTVERGAMAPVQTEMDVLRRQFPEVVSHSMIIEGYPIAYLRAVEQERSAGHRGSREVPLRIGCQARLHGARDGVPREVPCARRSGHRLISKAAETRLVSSPAGFLIAAPQYF</sequence>
<evidence type="ECO:0000313" key="4">
    <source>
        <dbReference type="Proteomes" id="UP000535543"/>
    </source>
</evidence>
<dbReference type="InterPro" id="IPR006016">
    <property type="entry name" value="UspA"/>
</dbReference>
<gene>
    <name evidence="3" type="ORF">FGL95_02725</name>
</gene>
<dbReference type="EMBL" id="VCQU01000001">
    <property type="protein sequence ID" value="NMN93948.1"/>
    <property type="molecule type" value="Genomic_DNA"/>
</dbReference>
<feature type="domain" description="UspA" evidence="2">
    <location>
        <begin position="82"/>
        <end position="214"/>
    </location>
</feature>
<dbReference type="PANTHER" id="PTHR46268:SF6">
    <property type="entry name" value="UNIVERSAL STRESS PROTEIN UP12"/>
    <property type="match status" value="1"/>
</dbReference>
<dbReference type="Gene3D" id="3.40.50.12370">
    <property type="match status" value="1"/>
</dbReference>
<reference evidence="3 4" key="1">
    <citation type="submission" date="2019-05" db="EMBL/GenBank/DDBJ databases">
        <authorList>
            <person name="Lee S.D."/>
        </authorList>
    </citation>
    <scope>NUCLEOTIDE SEQUENCE [LARGE SCALE GENOMIC DNA]</scope>
    <source>
        <strain evidence="3 4">YC2-7</strain>
    </source>
</reference>
<dbReference type="Proteomes" id="UP000535543">
    <property type="component" value="Unassembled WGS sequence"/>
</dbReference>
<accession>A0A848K942</accession>
<proteinExistence type="inferred from homology"/>
<reference evidence="3 4" key="2">
    <citation type="submission" date="2020-06" db="EMBL/GenBank/DDBJ databases">
        <title>Antribacter stalactiti gen. nov., sp. nov., a new member of the family Nacardiaceae isolated from a cave.</title>
        <authorList>
            <person name="Kim I.S."/>
        </authorList>
    </citation>
    <scope>NUCLEOTIDE SEQUENCE [LARGE SCALE GENOMIC DNA]</scope>
    <source>
        <strain evidence="3 4">YC2-7</strain>
    </source>
</reference>
<evidence type="ECO:0000256" key="1">
    <source>
        <dbReference type="ARBA" id="ARBA00008791"/>
    </source>
</evidence>